<gene>
    <name evidence="2" type="ORF">Scep_007312</name>
</gene>
<accession>A0AAP0PNQ2</accession>
<dbReference type="EMBL" id="JBBNAG010000003">
    <property type="protein sequence ID" value="KAK9148555.1"/>
    <property type="molecule type" value="Genomic_DNA"/>
</dbReference>
<comment type="caution">
    <text evidence="2">The sequence shown here is derived from an EMBL/GenBank/DDBJ whole genome shotgun (WGS) entry which is preliminary data.</text>
</comment>
<dbReference type="AlphaFoldDB" id="A0AAP0PNQ2"/>
<keyword evidence="3" id="KW-1185">Reference proteome</keyword>
<organism evidence="2 3">
    <name type="scientific">Stephania cephalantha</name>
    <dbReference type="NCBI Taxonomy" id="152367"/>
    <lineage>
        <taxon>Eukaryota</taxon>
        <taxon>Viridiplantae</taxon>
        <taxon>Streptophyta</taxon>
        <taxon>Embryophyta</taxon>
        <taxon>Tracheophyta</taxon>
        <taxon>Spermatophyta</taxon>
        <taxon>Magnoliopsida</taxon>
        <taxon>Ranunculales</taxon>
        <taxon>Menispermaceae</taxon>
        <taxon>Menispermoideae</taxon>
        <taxon>Cissampelideae</taxon>
        <taxon>Stephania</taxon>
    </lineage>
</organism>
<feature type="compositionally biased region" description="Basic and acidic residues" evidence="1">
    <location>
        <begin position="105"/>
        <end position="125"/>
    </location>
</feature>
<proteinExistence type="predicted"/>
<protein>
    <submittedName>
        <fullName evidence="2">Uncharacterized protein</fullName>
    </submittedName>
</protein>
<feature type="region of interest" description="Disordered" evidence="1">
    <location>
        <begin position="74"/>
        <end position="125"/>
    </location>
</feature>
<evidence type="ECO:0000313" key="3">
    <source>
        <dbReference type="Proteomes" id="UP001419268"/>
    </source>
</evidence>
<name>A0AAP0PNQ2_9MAGN</name>
<sequence>MDGGRAVEPRQGLHMAKLVRRRKEYTQATLDQPIDEDTSQESIVRRSEFDAVVQRLAQFEAFVHSQLGMCMDFGVNTSQAPPLPPPQEHHQQVRMDPACAPQQQHDNDDRDNPDLVDEERLGDES</sequence>
<dbReference type="Proteomes" id="UP001419268">
    <property type="component" value="Unassembled WGS sequence"/>
</dbReference>
<reference evidence="2 3" key="1">
    <citation type="submission" date="2024-01" db="EMBL/GenBank/DDBJ databases">
        <title>Genome assemblies of Stephania.</title>
        <authorList>
            <person name="Yang L."/>
        </authorList>
    </citation>
    <scope>NUCLEOTIDE SEQUENCE [LARGE SCALE GENOMIC DNA]</scope>
    <source>
        <strain evidence="2">JXDWG</strain>
        <tissue evidence="2">Leaf</tissue>
    </source>
</reference>
<evidence type="ECO:0000256" key="1">
    <source>
        <dbReference type="SAM" id="MobiDB-lite"/>
    </source>
</evidence>
<evidence type="ECO:0000313" key="2">
    <source>
        <dbReference type="EMBL" id="KAK9148555.1"/>
    </source>
</evidence>